<feature type="domain" description="ABC transmembrane type-1" evidence="9">
    <location>
        <begin position="360"/>
        <end position="556"/>
    </location>
</feature>
<dbReference type="GO" id="GO:0055085">
    <property type="term" value="P:transmembrane transport"/>
    <property type="evidence" value="ECO:0007669"/>
    <property type="project" value="InterPro"/>
</dbReference>
<dbReference type="GO" id="GO:0005886">
    <property type="term" value="C:plasma membrane"/>
    <property type="evidence" value="ECO:0007669"/>
    <property type="project" value="UniProtKB-SubCell"/>
</dbReference>
<evidence type="ECO:0000256" key="4">
    <source>
        <dbReference type="ARBA" id="ARBA00022519"/>
    </source>
</evidence>
<dbReference type="InterPro" id="IPR035906">
    <property type="entry name" value="MetI-like_sf"/>
</dbReference>
<feature type="transmembrane region" description="Helical" evidence="8">
    <location>
        <begin position="539"/>
        <end position="558"/>
    </location>
</feature>
<feature type="transmembrane region" description="Helical" evidence="8">
    <location>
        <begin position="306"/>
        <end position="329"/>
    </location>
</feature>
<feature type="transmembrane region" description="Helical" evidence="8">
    <location>
        <begin position="153"/>
        <end position="173"/>
    </location>
</feature>
<protein>
    <submittedName>
        <fullName evidence="10">Iron(III) transport system permease protein</fullName>
    </submittedName>
</protein>
<feature type="domain" description="ABC transmembrane type-1" evidence="9">
    <location>
        <begin position="66"/>
        <end position="274"/>
    </location>
</feature>
<dbReference type="PANTHER" id="PTHR43357">
    <property type="entry name" value="INNER MEMBRANE ABC TRANSPORTER PERMEASE PROTEIN YDCV"/>
    <property type="match status" value="1"/>
</dbReference>
<proteinExistence type="inferred from homology"/>
<reference evidence="10 11" key="1">
    <citation type="submission" date="2016-10" db="EMBL/GenBank/DDBJ databases">
        <authorList>
            <person name="de Groot N.N."/>
        </authorList>
    </citation>
    <scope>NUCLEOTIDE SEQUENCE [LARGE SCALE GENOMIC DNA]</scope>
    <source>
        <strain evidence="10 11">DSM 26656</strain>
    </source>
</reference>
<keyword evidence="11" id="KW-1185">Reference proteome</keyword>
<evidence type="ECO:0000256" key="8">
    <source>
        <dbReference type="RuleBase" id="RU363032"/>
    </source>
</evidence>
<keyword evidence="5 8" id="KW-0812">Transmembrane</keyword>
<evidence type="ECO:0000313" key="10">
    <source>
        <dbReference type="EMBL" id="SEG34505.1"/>
    </source>
</evidence>
<evidence type="ECO:0000256" key="5">
    <source>
        <dbReference type="ARBA" id="ARBA00022692"/>
    </source>
</evidence>
<evidence type="ECO:0000256" key="3">
    <source>
        <dbReference type="ARBA" id="ARBA00022475"/>
    </source>
</evidence>
<accession>A0A1H5ZFI9</accession>
<evidence type="ECO:0000313" key="11">
    <source>
        <dbReference type="Proteomes" id="UP000236743"/>
    </source>
</evidence>
<dbReference type="OrthoDB" id="27542at2"/>
<evidence type="ECO:0000259" key="9">
    <source>
        <dbReference type="PROSITE" id="PS50928"/>
    </source>
</evidence>
<feature type="transmembrane region" description="Helical" evidence="8">
    <location>
        <begin position="248"/>
        <end position="273"/>
    </location>
</feature>
<dbReference type="PROSITE" id="PS50928">
    <property type="entry name" value="ABC_TM1"/>
    <property type="match status" value="2"/>
</dbReference>
<dbReference type="InterPro" id="IPR000515">
    <property type="entry name" value="MetI-like"/>
</dbReference>
<dbReference type="CDD" id="cd06261">
    <property type="entry name" value="TM_PBP2"/>
    <property type="match status" value="2"/>
</dbReference>
<dbReference type="Pfam" id="PF00528">
    <property type="entry name" value="BPD_transp_1"/>
    <property type="match status" value="2"/>
</dbReference>
<sequence length="570" mass="60623">MSFADASTTRTRIEETGLLWSLVILVALLSLLPIGRLVVEGLAPGGQLSTSSLAKVFASPATWTATVNSLVTAIAGTLLAVLIGGVVALVTSLTDIRARNAFTFCFVLPLMIAPQVTALAWLQLFGPSSTLLKLIGMAPGLGSRNPLYSREGIILLLGLQYAPLVFLTLRAGLRALPKELIEAGLAAGASPLTVLRTVVLPLMTPPLVAGIALCFVSCLGNFGIPAFLGIPGNFVVLPTLVYQRLAGLGPGVLSEVAILSLLIGVIAMAGILLQDFMLRRRDFRITTTSSAARPFELGRWRKPVEIALWTFAVLVLALPFLGLLTTSLIPAFGVPLNARTATFGNYAYVLFEHAASKRAFLNSFLMSATAAIVIVLICIPLAYFIVWKKSRLLRLLNVAAELPYAMPGVVLAIAAILLFLKPLPLLGWSLYNTVWIILFAYLARFLVLGLRPIVSGYLQLDRTLEEAAQIAGAGLPRRLVTIIFPLVAPAAVAGALLIFLTAFNELTVSALLWSSGAETLGVVVFSFEQGGDSTYASALAAVTVLVTVGLMLSTLTFAHKLPQGVLPWRD</sequence>
<evidence type="ECO:0000256" key="6">
    <source>
        <dbReference type="ARBA" id="ARBA00022989"/>
    </source>
</evidence>
<organism evidence="10 11">
    <name type="scientific">Bosea lathyri</name>
    <dbReference type="NCBI Taxonomy" id="1036778"/>
    <lineage>
        <taxon>Bacteria</taxon>
        <taxon>Pseudomonadati</taxon>
        <taxon>Pseudomonadota</taxon>
        <taxon>Alphaproteobacteria</taxon>
        <taxon>Hyphomicrobiales</taxon>
        <taxon>Boseaceae</taxon>
        <taxon>Bosea</taxon>
    </lineage>
</organism>
<dbReference type="SUPFAM" id="SSF161098">
    <property type="entry name" value="MetI-like"/>
    <property type="match status" value="2"/>
</dbReference>
<keyword evidence="2 8" id="KW-0813">Transport</keyword>
<feature type="transmembrane region" description="Helical" evidence="8">
    <location>
        <begin position="18"/>
        <end position="39"/>
    </location>
</feature>
<comment type="subcellular location">
    <subcellularLocation>
        <location evidence="1">Cell inner membrane</location>
        <topology evidence="1">Multi-pass membrane protein</topology>
    </subcellularLocation>
    <subcellularLocation>
        <location evidence="8">Cell membrane</location>
        <topology evidence="8">Multi-pass membrane protein</topology>
    </subcellularLocation>
</comment>
<gene>
    <name evidence="10" type="ORF">SAMN04488115_104388</name>
</gene>
<evidence type="ECO:0000256" key="1">
    <source>
        <dbReference type="ARBA" id="ARBA00004429"/>
    </source>
</evidence>
<dbReference type="AlphaFoldDB" id="A0A1H5ZFI9"/>
<feature type="transmembrane region" description="Helical" evidence="8">
    <location>
        <begin position="206"/>
        <end position="228"/>
    </location>
</feature>
<dbReference type="Proteomes" id="UP000236743">
    <property type="component" value="Unassembled WGS sequence"/>
</dbReference>
<keyword evidence="4" id="KW-0997">Cell inner membrane</keyword>
<feature type="transmembrane region" description="Helical" evidence="8">
    <location>
        <begin position="364"/>
        <end position="386"/>
    </location>
</feature>
<feature type="transmembrane region" description="Helical" evidence="8">
    <location>
        <begin position="102"/>
        <end position="124"/>
    </location>
</feature>
<evidence type="ECO:0000256" key="2">
    <source>
        <dbReference type="ARBA" id="ARBA00022448"/>
    </source>
</evidence>
<keyword evidence="6 8" id="KW-1133">Transmembrane helix</keyword>
<feature type="transmembrane region" description="Helical" evidence="8">
    <location>
        <begin position="506"/>
        <end position="527"/>
    </location>
</feature>
<name>A0A1H5ZFI9_9HYPH</name>
<comment type="similarity">
    <text evidence="8">Belongs to the binding-protein-dependent transport system permease family.</text>
</comment>
<keyword evidence="7 8" id="KW-0472">Membrane</keyword>
<dbReference type="RefSeq" id="WP_103872806.1">
    <property type="nucleotide sequence ID" value="NZ_FNUY01000004.1"/>
</dbReference>
<evidence type="ECO:0000256" key="7">
    <source>
        <dbReference type="ARBA" id="ARBA00023136"/>
    </source>
</evidence>
<dbReference type="PANTHER" id="PTHR43357:SF3">
    <property type="entry name" value="FE(3+)-TRANSPORT SYSTEM PERMEASE PROTEIN FBPB 2"/>
    <property type="match status" value="1"/>
</dbReference>
<keyword evidence="3" id="KW-1003">Cell membrane</keyword>
<feature type="transmembrane region" description="Helical" evidence="8">
    <location>
        <begin position="432"/>
        <end position="458"/>
    </location>
</feature>
<feature type="transmembrane region" description="Helical" evidence="8">
    <location>
        <begin position="398"/>
        <end position="420"/>
    </location>
</feature>
<feature type="transmembrane region" description="Helical" evidence="8">
    <location>
        <begin position="70"/>
        <end position="90"/>
    </location>
</feature>
<dbReference type="EMBL" id="FNUY01000004">
    <property type="protein sequence ID" value="SEG34505.1"/>
    <property type="molecule type" value="Genomic_DNA"/>
</dbReference>
<feature type="transmembrane region" description="Helical" evidence="8">
    <location>
        <begin position="479"/>
        <end position="500"/>
    </location>
</feature>
<dbReference type="Gene3D" id="1.10.3720.10">
    <property type="entry name" value="MetI-like"/>
    <property type="match status" value="2"/>
</dbReference>